<feature type="domain" description="Cas12f1-like TNB" evidence="9">
    <location>
        <begin position="310"/>
        <end position="376"/>
    </location>
</feature>
<evidence type="ECO:0000256" key="6">
    <source>
        <dbReference type="ARBA" id="ARBA00023125"/>
    </source>
</evidence>
<keyword evidence="5" id="KW-0862">Zinc</keyword>
<accession>A0A380K098</accession>
<comment type="similarity">
    <text evidence="1">In the C-terminal section; belongs to the transposase 35 family.</text>
</comment>
<keyword evidence="3" id="KW-0815">Transposition</keyword>
<evidence type="ECO:0000256" key="3">
    <source>
        <dbReference type="ARBA" id="ARBA00022578"/>
    </source>
</evidence>
<dbReference type="NCBIfam" id="NF040570">
    <property type="entry name" value="guided_TnpB"/>
    <property type="match status" value="1"/>
</dbReference>
<sequence length="385" mass="45074">MLVGLKLRLYPNKEQEKQLRQYFGNSRFVWNTMLNLINERYKNNKESKFLNTYDLNNLLPCLKAEYPHLKESDSSSLQVDNDQLVKAWRNFFRNPKHFGKPNFKSRRYPKQAYTGKARLSILGHRSLKLPKLGAIKSSKTGRLTGLVKRYTVTLEPSGRYYLSLQMDCPEKERFTLTDKAVGIDLGVSDLAILSTGDKFAKFSSAYDESQVIEWQRKYSRRLHQAKVQVAMDKNKKVLIPRELEDFNGWQKAQKIKARYQEKIANKRKDYIHRITTQLVKDYDVIVIENLKAKNMMKNHHLAKSIANSAWYLFRSMLEYKCQWYGKQLIVVPAHYTSQECSHCYYNSGKKELSVREWNCPNCGTHHDRDINAARNILNRGLATLT</sequence>
<dbReference type="Pfam" id="PF12323">
    <property type="entry name" value="HTH_OrfB_IS605"/>
    <property type="match status" value="1"/>
</dbReference>
<dbReference type="GO" id="GO:0046872">
    <property type="term" value="F:metal ion binding"/>
    <property type="evidence" value="ECO:0007669"/>
    <property type="project" value="UniProtKB-KW"/>
</dbReference>
<dbReference type="Proteomes" id="UP000254924">
    <property type="component" value="Unassembled WGS sequence"/>
</dbReference>
<gene>
    <name evidence="11" type="ORF">NCTC12224_00189</name>
</gene>
<dbReference type="GO" id="GO:0032196">
    <property type="term" value="P:transposition"/>
    <property type="evidence" value="ECO:0007669"/>
    <property type="project" value="UniProtKB-KW"/>
</dbReference>
<feature type="domain" description="Transposase putative helix-turn-helix" evidence="10">
    <location>
        <begin position="1"/>
        <end position="45"/>
    </location>
</feature>
<feature type="domain" description="Probable transposase IS891/IS1136/IS1341" evidence="8">
    <location>
        <begin position="165"/>
        <end position="298"/>
    </location>
</feature>
<organism evidence="11 12">
    <name type="scientific">Streptococcus hyointestinalis</name>
    <dbReference type="NCBI Taxonomy" id="1337"/>
    <lineage>
        <taxon>Bacteria</taxon>
        <taxon>Bacillati</taxon>
        <taxon>Bacillota</taxon>
        <taxon>Bacilli</taxon>
        <taxon>Lactobacillales</taxon>
        <taxon>Streptococcaceae</taxon>
        <taxon>Streptococcus</taxon>
    </lineage>
</organism>
<dbReference type="InterPro" id="IPR001959">
    <property type="entry name" value="Transposase"/>
</dbReference>
<dbReference type="InterPro" id="IPR021027">
    <property type="entry name" value="Transposase_put_HTH"/>
</dbReference>
<dbReference type="GO" id="GO:0003677">
    <property type="term" value="F:DNA binding"/>
    <property type="evidence" value="ECO:0007669"/>
    <property type="project" value="UniProtKB-KW"/>
</dbReference>
<proteinExistence type="inferred from homology"/>
<dbReference type="InterPro" id="IPR051399">
    <property type="entry name" value="RNA-guided_DNA_endo/Transpos"/>
</dbReference>
<evidence type="ECO:0000259" key="8">
    <source>
        <dbReference type="Pfam" id="PF01385"/>
    </source>
</evidence>
<dbReference type="OrthoDB" id="56768at2"/>
<keyword evidence="4" id="KW-0479">Metal-binding</keyword>
<dbReference type="AlphaFoldDB" id="A0A380K098"/>
<evidence type="ECO:0000259" key="10">
    <source>
        <dbReference type="Pfam" id="PF12323"/>
    </source>
</evidence>
<dbReference type="Pfam" id="PF01385">
    <property type="entry name" value="OrfB_IS605"/>
    <property type="match status" value="1"/>
</dbReference>
<keyword evidence="12" id="KW-1185">Reference proteome</keyword>
<dbReference type="EMBL" id="UHFN01000002">
    <property type="protein sequence ID" value="SUN58165.1"/>
    <property type="molecule type" value="Genomic_DNA"/>
</dbReference>
<evidence type="ECO:0000256" key="1">
    <source>
        <dbReference type="ARBA" id="ARBA00008761"/>
    </source>
</evidence>
<dbReference type="PANTHER" id="PTHR30405:SF25">
    <property type="entry name" value="RNA-GUIDED DNA ENDONUCLEASE INSQ-RELATED"/>
    <property type="match status" value="1"/>
</dbReference>
<evidence type="ECO:0000259" key="9">
    <source>
        <dbReference type="Pfam" id="PF07282"/>
    </source>
</evidence>
<dbReference type="NCBIfam" id="TIGR01766">
    <property type="entry name" value="IS200/IS605 family accessory protein TnpB-like domain"/>
    <property type="match status" value="1"/>
</dbReference>
<dbReference type="PANTHER" id="PTHR30405">
    <property type="entry name" value="TRANSPOSASE"/>
    <property type="match status" value="1"/>
</dbReference>
<keyword evidence="6" id="KW-0238">DNA-binding</keyword>
<comment type="similarity">
    <text evidence="2">In the N-terminal section; belongs to the transposase 2 family.</text>
</comment>
<evidence type="ECO:0000256" key="7">
    <source>
        <dbReference type="ARBA" id="ARBA00023172"/>
    </source>
</evidence>
<evidence type="ECO:0000256" key="4">
    <source>
        <dbReference type="ARBA" id="ARBA00022723"/>
    </source>
</evidence>
<protein>
    <submittedName>
        <fullName evidence="11">Transposase, IS605 OrfB family</fullName>
    </submittedName>
</protein>
<reference evidence="11 12" key="1">
    <citation type="submission" date="2018-06" db="EMBL/GenBank/DDBJ databases">
        <authorList>
            <consortium name="Pathogen Informatics"/>
            <person name="Doyle S."/>
        </authorList>
    </citation>
    <scope>NUCLEOTIDE SEQUENCE [LARGE SCALE GENOMIC DNA]</scope>
    <source>
        <strain evidence="11 12">NCTC12224</strain>
    </source>
</reference>
<evidence type="ECO:0000313" key="12">
    <source>
        <dbReference type="Proteomes" id="UP000254924"/>
    </source>
</evidence>
<evidence type="ECO:0000256" key="5">
    <source>
        <dbReference type="ARBA" id="ARBA00022833"/>
    </source>
</evidence>
<evidence type="ECO:0000313" key="11">
    <source>
        <dbReference type="EMBL" id="SUN58165.1"/>
    </source>
</evidence>
<name>A0A380K098_9STRE</name>
<dbReference type="Pfam" id="PF07282">
    <property type="entry name" value="Cas12f1-like_TNB"/>
    <property type="match status" value="1"/>
</dbReference>
<evidence type="ECO:0000256" key="2">
    <source>
        <dbReference type="ARBA" id="ARBA00011044"/>
    </source>
</evidence>
<dbReference type="InterPro" id="IPR010095">
    <property type="entry name" value="Cas12f1-like_TNB"/>
</dbReference>
<dbReference type="GO" id="GO:0006310">
    <property type="term" value="P:DNA recombination"/>
    <property type="evidence" value="ECO:0007669"/>
    <property type="project" value="UniProtKB-KW"/>
</dbReference>
<keyword evidence="7" id="KW-0233">DNA recombination</keyword>